<dbReference type="InterPro" id="IPR011044">
    <property type="entry name" value="Quino_amine_DH_bsu"/>
</dbReference>
<keyword evidence="2" id="KW-0732">Signal</keyword>
<gene>
    <name evidence="3" type="ORF">PAPYR_1475</name>
</gene>
<evidence type="ECO:0000313" key="4">
    <source>
        <dbReference type="Proteomes" id="UP001141327"/>
    </source>
</evidence>
<feature type="region of interest" description="Disordered" evidence="1">
    <location>
        <begin position="1160"/>
        <end position="1198"/>
    </location>
</feature>
<sequence length="2743" mass="292173">MFFLRPLFITLAFGCAFFVAATPTELTWDASYPAAVSNFDASPVSDGFYLYLVSPAQSNDIVRYRLLDPFLLHDTPWEKHTLLDESAKFFGGCFDGRYVYVSVQLTGGTSSRLYYFDTSKPFDSVSGPTGWGYTETPIASQACLSLGGQLYLAAYSGDDLEVWRCAGGPSCGGSSAAEPVRLTTTGGIRNVYLTQGPPSTSLYVTAEDGCIFRYATDWSFVAESFLLLKPGGATFRWQIMNLGGGLEKGGNLFWLATATDVDGMSVSLLLRYSHTSSPGFEWWARQYDLLPGANSLTLAADEERLFVGIPTGSYIRLDDFSLGSSSGPLAGVITRPFYARPCVFFVPSPYDVPNPMARACWSDPCGANAIVPGSLVLEGGAKLATTTAVVSWRDFSVPCGALAYQIQVATGGGPPWVSQGNTVAAPWEPITDIEVPLWADATPPAGAEAEVSVVMHVTVRVVYDGTAPMVAGAPMMAAFSQQRQVYYATSPWLGLEGITASDPQSALDHFEVGLPDGNLSEGMSASRVQQLHLHRERQLHGARQQLFGRLHQPAALVVVGPPVPTVPRAPMVLHAGPRGRPLAEGSASRWAQNRHGLYSSPALFPMAIATQPPTVSELRLWPYTGENNNFMARWAFAGSPDEVAYAGWALGVTESPVADWAAFQPFASSDSGAPGEYHTLTLAPGAAPLVEGTPYFMTVMVRNYAGLHTTRVEGPLRLDTTSPIADPGATVKYNSPVTVHCFAGSRYECYQGVAQTNVTWSGLHASCAPLDYFLVKLIQEAPPPTSDPATIRVAWSEGMATRCSLDGSRSDREVYHVQVDAFSQAGRSATIAGVAVLVQSEPPTCRGLLVPGLWALTNASATAYSAITSQVTFGFATGPGDPLDEPDIILAGITRIPPREAAPDDVWWHDISPATATPTATATAGLTGAPLTGPYTLRGLTLAPSPVPYYVTLWGKTHSGLSCYGWSNPLLVSDLPPLVARALVAVPKFVSTPEVPVSWVEGAFTDPNVGLYQVVWMVTSAAGPLANTSLPSEDFARGSATLSLLDPAQNNGTFTVTPRTQGPLHYLALSSLPLWVPWRGGAGQVNVTNMVRMWTLVSWPVLLETTPPIAWAAYLLGGSGDYLLSTSTLTAAWDPFRDALSDIARYQVCIMPGWGPLGTNGQTDPALEEDGAEGAANADPVSCSGNLSPPAAGPQPRHTFTGLALTQGSHYYLRVQGWNGAGGSALAHSRSFYVTVTAPLIVDISDGCPIGHEGGTHYQPTNDNLCLWWQYRVEDQADDPVVAVSYSVGTSPDQPADRIPVTSTGSIASEDTITVPNVGPWTNGGRYYTTLYVRQQSGQASNRTSAYGFQIDATPPAPVGPLHLTRYVGREQTAALSFAPWADVVGVRFYGYRIDGGPLSAPKPLLQWQLDPAGLAEGDHSLTLQATNMAYLNATQEATHPMTVVWYAPSVTGVWMGPHCPTEGHAYWQRTTDTIWVCWRSVVRVGGLANYTVTLYANHKQISSVTIDPAQLPASQPYQVALQGLGLADTTIVTAEVVATDYAGLTSQPTGGSSVNYTRIDMAKPLARLVHDGPSALVQRDIAPSTQVVATWSFTAPSGIRGYVARVLVGSCDGIGRYESDPTTNTTYWFPTSLVQYDRTSHEMLVVAVQATSNAGTPSDWFCSPGAVYGGTGPEGGLVRWLGAALTSDRTAGAGAPALDPALDGAFPPLDQLKLVAGGPHDTDRCLTVAWGDFAVPALNGAARYTVQVGRTRGASDILSQRPAGLRTEMTLCQLPAGVPMWATVCVWDWADRSACATTGYGVTWAINEPAPLEGVTGSLSDTGRPIGCIRSNHTAASADRVGGGEDWLCAGLTAPVEGALEGTLDPDNRTAVLQLSLGPSPAEFICAAQWEVSTALDMPAPDVVARQTVFFDWGAAGPRAALNVNIPLSGLPPASSTATRTLFLVVRTFTCAKREGRAVVVLSLTRHGPRPTGPLAVRVSAVAPRYDYDLVFTFPAYAAPAWVPVLRYRWMVADRTVNETGAPIGGLVMEGTLDPASASPAGAFEVRLPELDPPREDFHSGHTYLIQAVAESLAGPDTALGVLAKSVVFDSHDPVIARLVGWQQALRDEDLFDLAANRTATFEGLLCANATLYGRFSGLRTVRILWGTTPGRDDMGNWTRTYAAPSPLLPNRLTVCVGPFTMDNPQLRPDRRYYVSLWASNTLSRTASLVKEVQLVGLQGPGTVSVHHCAEWEGPAHDVPLTWGGRMDAQSQTARVCLRWAGFGAAPLIRVGRSPGEPLLTHQASGPEGEHVLVRDATESGPWLQDRDAYWLAATATMPGGGGLTRTAVSEGVVIDAQPPRPWLAEAQWVCVNRTATSPAMALLSPDCAAAEGRLGLVVFLVEQGTSPVALADIRVMVTRADGAPVGQSAADEEAVANPTEWSVNTPDRLYRWLSGPECDWANLECGVQYTANVTATNGLARTASVSSAVGPALRPVASATISQGHESGAHIVATQAVISPATAVDTQPVGFQWACAFARGQWWMAGEGRPLPLRCEYNATDPTNPDGPAPLVEWALGTRPNGTDILAWTPCQAALRQCVLGPERAGSLVADWSGYTLWIVARAYRVGDPSSASWAATSVRLERTQPTVGAAWIQCREDAVAGWQAVVGWQDLYDTESGMHNITVTLSRFGQGPAPSPAQQSLPEVFVTGDESPPTRSQFGWAIRRPVVTTPVEGVNLLCPYSATIRYCDRVGWCAEQQIGG</sequence>
<reference evidence="3" key="1">
    <citation type="journal article" date="2022" name="bioRxiv">
        <title>Genomics of Preaxostyla Flagellates Illuminates Evolutionary Transitions and the Path Towards Mitochondrial Loss.</title>
        <authorList>
            <person name="Novak L.V.F."/>
            <person name="Treitli S.C."/>
            <person name="Pyrih J."/>
            <person name="Halakuc P."/>
            <person name="Pipaliya S.V."/>
            <person name="Vacek V."/>
            <person name="Brzon O."/>
            <person name="Soukal P."/>
            <person name="Eme L."/>
            <person name="Dacks J.B."/>
            <person name="Karnkowska A."/>
            <person name="Elias M."/>
            <person name="Hampl V."/>
        </authorList>
    </citation>
    <scope>NUCLEOTIDE SEQUENCE</scope>
    <source>
        <strain evidence="3">RCP-MX</strain>
    </source>
</reference>
<dbReference type="EMBL" id="JAPMOS010000005">
    <property type="protein sequence ID" value="KAJ4461815.1"/>
    <property type="molecule type" value="Genomic_DNA"/>
</dbReference>
<evidence type="ECO:0000313" key="3">
    <source>
        <dbReference type="EMBL" id="KAJ4461815.1"/>
    </source>
</evidence>
<organism evidence="3 4">
    <name type="scientific">Paratrimastix pyriformis</name>
    <dbReference type="NCBI Taxonomy" id="342808"/>
    <lineage>
        <taxon>Eukaryota</taxon>
        <taxon>Metamonada</taxon>
        <taxon>Preaxostyla</taxon>
        <taxon>Paratrimastigidae</taxon>
        <taxon>Paratrimastix</taxon>
    </lineage>
</organism>
<feature type="chain" id="PRO_5046892738" evidence="2">
    <location>
        <begin position="22"/>
        <end position="2743"/>
    </location>
</feature>
<proteinExistence type="predicted"/>
<keyword evidence="4" id="KW-1185">Reference proteome</keyword>
<accession>A0ABQ8URQ7</accession>
<evidence type="ECO:0000256" key="1">
    <source>
        <dbReference type="SAM" id="MobiDB-lite"/>
    </source>
</evidence>
<evidence type="ECO:0000256" key="2">
    <source>
        <dbReference type="SAM" id="SignalP"/>
    </source>
</evidence>
<protein>
    <submittedName>
        <fullName evidence="3">Uncharacterized protein</fullName>
    </submittedName>
</protein>
<comment type="caution">
    <text evidence="3">The sequence shown here is derived from an EMBL/GenBank/DDBJ whole genome shotgun (WGS) entry which is preliminary data.</text>
</comment>
<name>A0ABQ8URQ7_9EUKA</name>
<dbReference type="SUPFAM" id="SSF50969">
    <property type="entry name" value="YVTN repeat-like/Quinoprotein amine dehydrogenase"/>
    <property type="match status" value="1"/>
</dbReference>
<feature type="signal peptide" evidence="2">
    <location>
        <begin position="1"/>
        <end position="21"/>
    </location>
</feature>
<dbReference type="Proteomes" id="UP001141327">
    <property type="component" value="Unassembled WGS sequence"/>
</dbReference>